<evidence type="ECO:0000256" key="4">
    <source>
        <dbReference type="ARBA" id="ARBA00022692"/>
    </source>
</evidence>
<evidence type="ECO:0000256" key="10">
    <source>
        <dbReference type="SAM" id="Phobius"/>
    </source>
</evidence>
<protein>
    <submittedName>
        <fullName evidence="11">Uncharacterized protein</fullName>
    </submittedName>
</protein>
<keyword evidence="5" id="KW-0946">Virion</keyword>
<dbReference type="GO" id="GO:0055036">
    <property type="term" value="C:virion membrane"/>
    <property type="evidence" value="ECO:0007669"/>
    <property type="project" value="UniProtKB-SubCell"/>
</dbReference>
<comment type="function">
    <text evidence="1">Late protein which probably plays a role in virus entry into the host cell.</text>
</comment>
<dbReference type="Pfam" id="PF12575">
    <property type="entry name" value="Pox_EPC_I2-L1"/>
    <property type="match status" value="1"/>
</dbReference>
<sequence length="71" mass="7670">MEKLYAGVFGVFMSSGDEEFEEFLTVVGSALVDKPHARAERARGGGWLTWVVLGVVGVVVALLYLKLAAKK</sequence>
<feature type="transmembrane region" description="Helical" evidence="10">
    <location>
        <begin position="47"/>
        <end position="65"/>
    </location>
</feature>
<evidence type="ECO:0000256" key="9">
    <source>
        <dbReference type="ARBA" id="ARBA00023296"/>
    </source>
</evidence>
<reference evidence="11" key="1">
    <citation type="journal article" date="2024" name="Microbiome">
        <title>Substantial viral diversity in bats and rodents from East Africa: insights into evolution, recombination, and cocirculation.</title>
        <authorList>
            <person name="Wang D."/>
            <person name="Yang X."/>
            <person name="Ren Z."/>
            <person name="Hu B."/>
            <person name="Zhao H."/>
            <person name="Yang K."/>
            <person name="Shi P."/>
            <person name="Zhang Z."/>
            <person name="Feng Q."/>
            <person name="Nawenja C.V."/>
            <person name="Obanda V."/>
            <person name="Robert K."/>
            <person name="Nalikka B."/>
            <person name="Waruhiu C.N."/>
            <person name="Ochola G.O."/>
            <person name="Onyuok S.O."/>
            <person name="Ochieng H."/>
            <person name="Li B."/>
            <person name="Zhu Y."/>
            <person name="Si H."/>
            <person name="Yin J."/>
            <person name="Kristiansen K."/>
            <person name="Jin X."/>
            <person name="Xu X."/>
            <person name="Xiao M."/>
            <person name="Agwanda B."/>
            <person name="Ommeh S."/>
            <person name="Li J."/>
            <person name="Shi Z.L."/>
        </authorList>
    </citation>
    <scope>NUCLEOTIDE SEQUENCE</scope>
    <source>
        <strain evidence="11">1A/Uganda/UGR70/2019</strain>
    </source>
</reference>
<comment type="subcellular location">
    <subcellularLocation>
        <location evidence="2">Virion membrane</location>
        <topology evidence="2">Single-pass membrane protein</topology>
    </subcellularLocation>
</comment>
<keyword evidence="8 10" id="KW-0472">Membrane</keyword>
<dbReference type="PIRSF" id="PIRSF003766">
    <property type="entry name" value="VAC_I2L"/>
    <property type="match status" value="1"/>
</dbReference>
<dbReference type="GO" id="GO:0046718">
    <property type="term" value="P:symbiont entry into host cell"/>
    <property type="evidence" value="ECO:0007669"/>
    <property type="project" value="UniProtKB-KW"/>
</dbReference>
<reference evidence="11" key="2">
    <citation type="submission" date="2024-02" db="EMBL/GenBank/DDBJ databases">
        <authorList>
            <person name="Hu B."/>
        </authorList>
    </citation>
    <scope>NUCLEOTIDE SEQUENCE</scope>
    <source>
        <strain evidence="11">1A/Uganda/UGR70/2019</strain>
    </source>
</reference>
<accession>A0AAU7E2D3</accession>
<evidence type="ECO:0000256" key="2">
    <source>
        <dbReference type="ARBA" id="ARBA00004381"/>
    </source>
</evidence>
<evidence type="ECO:0000256" key="6">
    <source>
        <dbReference type="ARBA" id="ARBA00022921"/>
    </source>
</evidence>
<dbReference type="InterPro" id="IPR009175">
    <property type="entry name" value="Poxvirus_I2"/>
</dbReference>
<evidence type="ECO:0000256" key="8">
    <source>
        <dbReference type="ARBA" id="ARBA00023136"/>
    </source>
</evidence>
<keyword evidence="6" id="KW-0426">Late protein</keyword>
<keyword evidence="7 10" id="KW-1133">Transmembrane helix</keyword>
<evidence type="ECO:0000313" key="11">
    <source>
        <dbReference type="EMBL" id="XBH23793.1"/>
    </source>
</evidence>
<name>A0AAU7E2D3_9POXV</name>
<evidence type="ECO:0000256" key="3">
    <source>
        <dbReference type="ARBA" id="ARBA00022595"/>
    </source>
</evidence>
<evidence type="ECO:0000256" key="1">
    <source>
        <dbReference type="ARBA" id="ARBA00004101"/>
    </source>
</evidence>
<organism evidence="11">
    <name type="scientific">Rousettus bat poxvirus</name>
    <dbReference type="NCBI Taxonomy" id="3141933"/>
    <lineage>
        <taxon>Viruses</taxon>
        <taxon>Varidnaviria</taxon>
        <taxon>Bamfordvirae</taxon>
        <taxon>Nucleocytoviricota</taxon>
        <taxon>Pokkesviricetes</taxon>
        <taxon>Chitovirales</taxon>
        <taxon>Poxviridae</taxon>
    </lineage>
</organism>
<keyword evidence="3" id="KW-1162">Viral penetration into host cytoplasm</keyword>
<proteinExistence type="predicted"/>
<dbReference type="EMBL" id="PP711852">
    <property type="protein sequence ID" value="XBH23793.1"/>
    <property type="molecule type" value="Genomic_DNA"/>
</dbReference>
<evidence type="ECO:0000256" key="7">
    <source>
        <dbReference type="ARBA" id="ARBA00022989"/>
    </source>
</evidence>
<keyword evidence="9" id="KW-1160">Virus entry into host cell</keyword>
<keyword evidence="4 10" id="KW-0812">Transmembrane</keyword>
<evidence type="ECO:0000256" key="5">
    <source>
        <dbReference type="ARBA" id="ARBA00022844"/>
    </source>
</evidence>